<dbReference type="Proteomes" id="UP000684084">
    <property type="component" value="Unassembled WGS sequence"/>
</dbReference>
<gene>
    <name evidence="3" type="ORF">CHRIB12_LOCUS10956</name>
</gene>
<evidence type="ECO:0000259" key="2">
    <source>
        <dbReference type="Pfam" id="PF03221"/>
    </source>
</evidence>
<name>A0A2I1EIB5_9GLOM</name>
<feature type="domain" description="HTH CENPB-type" evidence="2">
    <location>
        <begin position="83"/>
        <end position="107"/>
    </location>
</feature>
<dbReference type="AlphaFoldDB" id="A0A2I1EIB5"/>
<dbReference type="OrthoDB" id="2447222at2759"/>
<dbReference type="GO" id="GO:0003677">
    <property type="term" value="F:DNA binding"/>
    <property type="evidence" value="ECO:0007669"/>
    <property type="project" value="UniProtKB-KW"/>
</dbReference>
<accession>A0A2I1EIB5</accession>
<dbReference type="EMBL" id="CAGKOT010000022">
    <property type="protein sequence ID" value="CAB5366544.1"/>
    <property type="molecule type" value="Genomic_DNA"/>
</dbReference>
<protein>
    <recommendedName>
        <fullName evidence="2">HTH CENPB-type domain-containing protein</fullName>
    </recommendedName>
</protein>
<dbReference type="VEuPathDB" id="FungiDB:RhiirFUN_020134"/>
<comment type="caution">
    <text evidence="3">The sequence shown here is derived from an EMBL/GenBank/DDBJ whole genome shotgun (WGS) entry which is preliminary data.</text>
</comment>
<dbReference type="InterPro" id="IPR006600">
    <property type="entry name" value="HTH_CenpB_DNA-bd_dom"/>
</dbReference>
<evidence type="ECO:0000256" key="1">
    <source>
        <dbReference type="ARBA" id="ARBA00023125"/>
    </source>
</evidence>
<keyword evidence="1" id="KW-0238">DNA-binding</keyword>
<evidence type="ECO:0000313" key="4">
    <source>
        <dbReference type="Proteomes" id="UP000684084"/>
    </source>
</evidence>
<dbReference type="VEuPathDB" id="FungiDB:RhiirA1_451356"/>
<proteinExistence type="predicted"/>
<evidence type="ECO:0000313" key="3">
    <source>
        <dbReference type="EMBL" id="CAB5366544.1"/>
    </source>
</evidence>
<dbReference type="Gene3D" id="1.10.10.60">
    <property type="entry name" value="Homeodomain-like"/>
    <property type="match status" value="2"/>
</dbReference>
<dbReference type="Pfam" id="PF03221">
    <property type="entry name" value="HTH_Tnp_Tc5"/>
    <property type="match status" value="1"/>
</dbReference>
<reference evidence="3" key="1">
    <citation type="submission" date="2020-05" db="EMBL/GenBank/DDBJ databases">
        <authorList>
            <person name="Rincon C."/>
            <person name="Sanders R I."/>
            <person name="Robbins C."/>
            <person name="Chaturvedi A."/>
        </authorList>
    </citation>
    <scope>NUCLEOTIDE SEQUENCE</scope>
    <source>
        <strain evidence="3">CHB12</strain>
    </source>
</reference>
<organism evidence="3 4">
    <name type="scientific">Rhizophagus irregularis</name>
    <dbReference type="NCBI Taxonomy" id="588596"/>
    <lineage>
        <taxon>Eukaryota</taxon>
        <taxon>Fungi</taxon>
        <taxon>Fungi incertae sedis</taxon>
        <taxon>Mucoromycota</taxon>
        <taxon>Glomeromycotina</taxon>
        <taxon>Glomeromycetes</taxon>
        <taxon>Glomerales</taxon>
        <taxon>Glomeraceae</taxon>
        <taxon>Rhizophagus</taxon>
    </lineage>
</organism>
<dbReference type="VEuPathDB" id="FungiDB:FUN_004835"/>
<sequence length="134" mass="15684">MPPFRQQKQRHSAISDEVKCQICEWGKANKNKRHVDIANYFNEVYPNLTIDRSTISKILLQSDKWTAIINTEDSTKIFAQAFNLQENELVFSNGWLYKFKQRNNICRYHIHGESESAPLASLPEERTKLQQLLS</sequence>